<protein>
    <submittedName>
        <fullName evidence="1">Uncharacterized protein</fullName>
    </submittedName>
</protein>
<dbReference type="Proteomes" id="UP000076863">
    <property type="component" value="Unassembled WGS sequence"/>
</dbReference>
<gene>
    <name evidence="1" type="ORF">BBO_08719</name>
</gene>
<evidence type="ECO:0000313" key="2">
    <source>
        <dbReference type="Proteomes" id="UP000076863"/>
    </source>
</evidence>
<proteinExistence type="predicted"/>
<dbReference type="AlphaFoldDB" id="A0A166S0M4"/>
<sequence>MNPSSTPSEKSKTSYVFHVVAKARRIYGPVATMIEMPPDEESWSDVSGLWVADRSRLIYKFLANKNPKSRCKLQAEVDLAIEQNNQHPCWFREDAEELSAGPNTVTPRMRAKALQDIKSMWYPYTTCGINNCLKGPGTPGVDGDNVSLPTKPGFWTPGSLKTFIDQDSNYTIVVFDITDLNNIAYNVLVCIGGRRIRATMKWYCEYELEGSSASNPVISFFDGIPEIKPEILQMFLENETLYQFVTIPEVSTLSSIFERHRSSILDGKTVDDIFGDDVRLASIANLTCRDIIKVVQLASKVVSLSISFEALCGVKIADLDSLVTALAMLPSLAVVYIVERVFIPGKHVLPVFMQSVTVQAFFFQRVRLQSEELWKKVQGSSMYFWRMNDQLRVSFHGEICQTMEDKLYQPSK</sequence>
<evidence type="ECO:0000313" key="1">
    <source>
        <dbReference type="EMBL" id="OAA35495.1"/>
    </source>
</evidence>
<dbReference type="EMBL" id="AZHA01000042">
    <property type="protein sequence ID" value="OAA35495.1"/>
    <property type="molecule type" value="Genomic_DNA"/>
</dbReference>
<accession>A0A166S0M4</accession>
<keyword evidence="2" id="KW-1185">Reference proteome</keyword>
<reference evidence="1 2" key="1">
    <citation type="journal article" date="2016" name="Genome Biol. Evol.">
        <title>Divergent and convergent evolution of fungal pathogenicity.</title>
        <authorList>
            <person name="Shang Y."/>
            <person name="Xiao G."/>
            <person name="Zheng P."/>
            <person name="Cen K."/>
            <person name="Zhan S."/>
            <person name="Wang C."/>
        </authorList>
    </citation>
    <scope>NUCLEOTIDE SEQUENCE [LARGE SCALE GENOMIC DNA]</scope>
    <source>
        <strain evidence="1 2">RCEF 3172</strain>
    </source>
</reference>
<comment type="caution">
    <text evidence="1">The sequence shown here is derived from an EMBL/GenBank/DDBJ whole genome shotgun (WGS) entry which is preliminary data.</text>
</comment>
<dbReference type="OrthoDB" id="1918685at2759"/>
<name>A0A166S0M4_9HYPO</name>
<organism evidence="1 2">
    <name type="scientific">Beauveria brongniartii RCEF 3172</name>
    <dbReference type="NCBI Taxonomy" id="1081107"/>
    <lineage>
        <taxon>Eukaryota</taxon>
        <taxon>Fungi</taxon>
        <taxon>Dikarya</taxon>
        <taxon>Ascomycota</taxon>
        <taxon>Pezizomycotina</taxon>
        <taxon>Sordariomycetes</taxon>
        <taxon>Hypocreomycetidae</taxon>
        <taxon>Hypocreales</taxon>
        <taxon>Cordycipitaceae</taxon>
        <taxon>Beauveria</taxon>
        <taxon>Beauveria brongniartii</taxon>
    </lineage>
</organism>